<keyword evidence="1" id="KW-0175">Coiled coil</keyword>
<dbReference type="Proteomes" id="UP000197138">
    <property type="component" value="Unassembled WGS sequence"/>
</dbReference>
<accession>A0A218XDC1</accession>
<name>A0A218XDC1_PUNGR</name>
<feature type="compositionally biased region" description="Basic and acidic residues" evidence="2">
    <location>
        <begin position="546"/>
        <end position="576"/>
    </location>
</feature>
<protein>
    <submittedName>
        <fullName evidence="3">Uncharacterized protein</fullName>
    </submittedName>
</protein>
<dbReference type="STRING" id="22663.A0A218XDC1"/>
<comment type="caution">
    <text evidence="3">The sequence shown here is derived from an EMBL/GenBank/DDBJ whole genome shotgun (WGS) entry which is preliminary data.</text>
</comment>
<feature type="region of interest" description="Disordered" evidence="2">
    <location>
        <begin position="243"/>
        <end position="264"/>
    </location>
</feature>
<evidence type="ECO:0000256" key="1">
    <source>
        <dbReference type="SAM" id="Coils"/>
    </source>
</evidence>
<reference evidence="4 6" key="3">
    <citation type="submission" date="2017-11" db="EMBL/GenBank/DDBJ databases">
        <title>De-novo sequencing of pomegranate (Punica granatum L.) genome.</title>
        <authorList>
            <person name="Akparov Z."/>
            <person name="Amiraslanov A."/>
            <person name="Hajiyeva S."/>
            <person name="Abbasov M."/>
            <person name="Kaur K."/>
            <person name="Hamwieh A."/>
            <person name="Solovyev V."/>
            <person name="Salamov A."/>
            <person name="Braich B."/>
            <person name="Kosarev P."/>
            <person name="Mahmoud A."/>
            <person name="Hajiyev E."/>
            <person name="Babayeva S."/>
            <person name="Izzatullayeva V."/>
            <person name="Mammadov A."/>
            <person name="Mammadov A."/>
            <person name="Sharifova S."/>
            <person name="Ojaghi J."/>
            <person name="Eynullazada K."/>
            <person name="Bayramov B."/>
            <person name="Abdulazimova A."/>
            <person name="Shahmuradov I."/>
        </authorList>
    </citation>
    <scope>NUCLEOTIDE SEQUENCE [LARGE SCALE GENOMIC DNA]</scope>
    <source>
        <strain evidence="4">AG2017</strain>
        <strain evidence="6">cv. AG2017</strain>
        <tissue evidence="4">Leaf</tissue>
    </source>
</reference>
<proteinExistence type="predicted"/>
<dbReference type="PANTHER" id="PTHR34121">
    <property type="entry name" value="MYOSIN-11"/>
    <property type="match status" value="1"/>
</dbReference>
<feature type="coiled-coil region" evidence="1">
    <location>
        <begin position="331"/>
        <end position="397"/>
    </location>
</feature>
<dbReference type="AlphaFoldDB" id="A0A218XDC1"/>
<evidence type="ECO:0000313" key="6">
    <source>
        <dbReference type="Proteomes" id="UP000233551"/>
    </source>
</evidence>
<evidence type="ECO:0000256" key="2">
    <source>
        <dbReference type="SAM" id="MobiDB-lite"/>
    </source>
</evidence>
<reference evidence="3" key="2">
    <citation type="submission" date="2017-06" db="EMBL/GenBank/DDBJ databases">
        <title>The pomegranate genome and the genomics of punicalagin biosynthesis.</title>
        <authorList>
            <person name="Xu C."/>
        </authorList>
    </citation>
    <scope>NUCLEOTIDE SEQUENCE [LARGE SCALE GENOMIC DNA]</scope>
    <source>
        <tissue evidence="3">Fresh leaf</tissue>
    </source>
</reference>
<keyword evidence="6" id="KW-1185">Reference proteome</keyword>
<dbReference type="Proteomes" id="UP000233551">
    <property type="component" value="Unassembled WGS sequence"/>
</dbReference>
<evidence type="ECO:0000313" key="3">
    <source>
        <dbReference type="EMBL" id="OWM82352.1"/>
    </source>
</evidence>
<dbReference type="EMBL" id="PGOL01000988">
    <property type="protein sequence ID" value="PKI62155.1"/>
    <property type="molecule type" value="Genomic_DNA"/>
</dbReference>
<evidence type="ECO:0000313" key="5">
    <source>
        <dbReference type="Proteomes" id="UP000197138"/>
    </source>
</evidence>
<dbReference type="EMBL" id="MTKT01002011">
    <property type="protein sequence ID" value="OWM82352.1"/>
    <property type="molecule type" value="Genomic_DNA"/>
</dbReference>
<evidence type="ECO:0000313" key="4">
    <source>
        <dbReference type="EMBL" id="PKI62155.1"/>
    </source>
</evidence>
<feature type="compositionally biased region" description="Basic and acidic residues" evidence="2">
    <location>
        <begin position="588"/>
        <end position="609"/>
    </location>
</feature>
<organism evidence="3 5">
    <name type="scientific">Punica granatum</name>
    <name type="common">Pomegranate</name>
    <dbReference type="NCBI Taxonomy" id="22663"/>
    <lineage>
        <taxon>Eukaryota</taxon>
        <taxon>Viridiplantae</taxon>
        <taxon>Streptophyta</taxon>
        <taxon>Embryophyta</taxon>
        <taxon>Tracheophyta</taxon>
        <taxon>Spermatophyta</taxon>
        <taxon>Magnoliopsida</taxon>
        <taxon>eudicotyledons</taxon>
        <taxon>Gunneridae</taxon>
        <taxon>Pentapetalae</taxon>
        <taxon>rosids</taxon>
        <taxon>malvids</taxon>
        <taxon>Myrtales</taxon>
        <taxon>Lythraceae</taxon>
        <taxon>Punica</taxon>
    </lineage>
</organism>
<dbReference type="PANTHER" id="PTHR34121:SF5">
    <property type="entry name" value="CENTROSOMAL PROTEIN OF 135 KDA-LIKE PROTEIN"/>
    <property type="match status" value="1"/>
</dbReference>
<gene>
    <name evidence="3" type="ORF">CDL15_Pgr001926</name>
    <name evidence="4" type="ORF">CRG98_017528</name>
</gene>
<reference evidence="5" key="1">
    <citation type="journal article" date="2017" name="Plant J.">
        <title>The pomegranate (Punica granatum L.) genome and the genomics of punicalagin biosynthesis.</title>
        <authorList>
            <person name="Qin G."/>
            <person name="Xu C."/>
            <person name="Ming R."/>
            <person name="Tang H."/>
            <person name="Guyot R."/>
            <person name="Kramer E.M."/>
            <person name="Hu Y."/>
            <person name="Yi X."/>
            <person name="Qi Y."/>
            <person name="Xu X."/>
            <person name="Gao Z."/>
            <person name="Pan H."/>
            <person name="Jian J."/>
            <person name="Tian Y."/>
            <person name="Yue Z."/>
            <person name="Xu Y."/>
        </authorList>
    </citation>
    <scope>NUCLEOTIDE SEQUENCE [LARGE SCALE GENOMIC DNA]</scope>
    <source>
        <strain evidence="5">cv. Dabenzi</strain>
    </source>
</reference>
<feature type="region of interest" description="Disordered" evidence="2">
    <location>
        <begin position="534"/>
        <end position="610"/>
    </location>
</feature>
<sequence length="646" mass="72976">MSWIRTAVSKAVEVGGRNPLTRVVRDYADTVVHHAGYAVLEGARFLQGNRNVQSFKQTVKRLEELSVSCRGVERVQLLRRWLVALKEIERISAYAAERDCTSDSPDPDESRDSPRRPTLVCYYDSDLGGEPRNFRDVFLHSQALEGITLSMILESPSEEEVSLLIELYRLCLKGGAEVENRVANSIQDLAKAFTNYQEEVLVKREELLQYAQGAIAGLKLNADLARIDAETFSLKEKLNKINAPQQLPSGGHEKPSKESGLSSVEALEAEQAKIQLCSMMELLLLRKKALKDGDSLEVHTEKVHKLKILSESLASSSSKAEKRVSDHRHQKEEALNFRMAKTNEINQAEKELVAEMEGLEKQKKELEAALKKVNSSLAAARQRLQYAKEEREQFDEASNQILVHFKSKEDELSRSILSCRVEADVVNTWISFLEGIWILQTSCLEQNEKQVRSGAAPSSNNEKTEGKRPRIKIEEEYLDLEAKIMTTLSIVETMKKQFYISSEGIFRKDEDKVKKLFDAIEKIQADFESIERPILEVESPTKQQTPRHEGDSDEFPISREVAEISPGRDRATKKTPDDDEENPQMDAELTKLVKELGETDSEDSPKEIGEWEFDELEKDYLPMAVTAGETAKTKLPIVPGPIDKEA</sequence>
<feature type="region of interest" description="Disordered" evidence="2">
    <location>
        <begin position="97"/>
        <end position="117"/>
    </location>
</feature>